<evidence type="ECO:0000256" key="3">
    <source>
        <dbReference type="ARBA" id="ARBA00022729"/>
    </source>
</evidence>
<dbReference type="CDD" id="cd06306">
    <property type="entry name" value="PBP1_TorT-like"/>
    <property type="match status" value="1"/>
</dbReference>
<evidence type="ECO:0000259" key="5">
    <source>
        <dbReference type="Pfam" id="PF13407"/>
    </source>
</evidence>
<dbReference type="PANTHER" id="PTHR46847">
    <property type="entry name" value="D-ALLOSE-BINDING PERIPLASMIC PROTEIN-RELATED"/>
    <property type="match status" value="1"/>
</dbReference>
<comment type="similarity">
    <text evidence="2">Belongs to the bacterial solute-binding protein 2 family.</text>
</comment>
<dbReference type="PANTHER" id="PTHR46847:SF1">
    <property type="entry name" value="D-ALLOSE-BINDING PERIPLASMIC PROTEIN-RELATED"/>
    <property type="match status" value="1"/>
</dbReference>
<dbReference type="SUPFAM" id="SSF53822">
    <property type="entry name" value="Periplasmic binding protein-like I"/>
    <property type="match status" value="1"/>
</dbReference>
<reference evidence="6 7" key="1">
    <citation type="submission" date="2019-03" db="EMBL/GenBank/DDBJ databases">
        <title>Genomic Encyclopedia of Type Strains, Phase IV (KMG-IV): sequencing the most valuable type-strain genomes for metagenomic binning, comparative biology and taxonomic classification.</title>
        <authorList>
            <person name="Goeker M."/>
        </authorList>
    </citation>
    <scope>NUCLEOTIDE SEQUENCE [LARGE SCALE GENOMIC DNA]</scope>
    <source>
        <strain evidence="6 7">DSM 19345</strain>
    </source>
</reference>
<protein>
    <submittedName>
        <fullName evidence="6">Monosaccharide ABC transporter substrate-binding protein (CUT2 family)</fullName>
    </submittedName>
</protein>
<evidence type="ECO:0000313" key="7">
    <source>
        <dbReference type="Proteomes" id="UP000295678"/>
    </source>
</evidence>
<dbReference type="GO" id="GO:0030246">
    <property type="term" value="F:carbohydrate binding"/>
    <property type="evidence" value="ECO:0007669"/>
    <property type="project" value="UniProtKB-ARBA"/>
</dbReference>
<dbReference type="EMBL" id="SMAK01000006">
    <property type="protein sequence ID" value="TCT09892.1"/>
    <property type="molecule type" value="Genomic_DNA"/>
</dbReference>
<feature type="chain" id="PRO_5020413932" evidence="4">
    <location>
        <begin position="28"/>
        <end position="356"/>
    </location>
</feature>
<gene>
    <name evidence="6" type="ORF">EDC22_10686</name>
</gene>
<dbReference type="InterPro" id="IPR028082">
    <property type="entry name" value="Peripla_BP_I"/>
</dbReference>
<keyword evidence="7" id="KW-1185">Reference proteome</keyword>
<comment type="caution">
    <text evidence="6">The sequence shown here is derived from an EMBL/GenBank/DDBJ whole genome shotgun (WGS) entry which is preliminary data.</text>
</comment>
<feature type="signal peptide" evidence="4">
    <location>
        <begin position="1"/>
        <end position="27"/>
    </location>
</feature>
<evidence type="ECO:0000256" key="1">
    <source>
        <dbReference type="ARBA" id="ARBA00004196"/>
    </source>
</evidence>
<organism evidence="6 7">
    <name type="scientific">Tepidamorphus gemmatus</name>
    <dbReference type="NCBI Taxonomy" id="747076"/>
    <lineage>
        <taxon>Bacteria</taxon>
        <taxon>Pseudomonadati</taxon>
        <taxon>Pseudomonadota</taxon>
        <taxon>Alphaproteobacteria</taxon>
        <taxon>Hyphomicrobiales</taxon>
        <taxon>Tepidamorphaceae</taxon>
        <taxon>Tepidamorphus</taxon>
    </lineage>
</organism>
<dbReference type="Gene3D" id="3.40.50.2300">
    <property type="match status" value="2"/>
</dbReference>
<evidence type="ECO:0000313" key="6">
    <source>
        <dbReference type="EMBL" id="TCT09892.1"/>
    </source>
</evidence>
<keyword evidence="3 4" id="KW-0732">Signal</keyword>
<name>A0A4R3M9V1_9HYPH</name>
<dbReference type="Proteomes" id="UP000295678">
    <property type="component" value="Unassembled WGS sequence"/>
</dbReference>
<proteinExistence type="inferred from homology"/>
<feature type="domain" description="Periplasmic binding protein" evidence="5">
    <location>
        <begin position="60"/>
        <end position="315"/>
    </location>
</feature>
<dbReference type="NCBIfam" id="NF008185">
    <property type="entry name" value="PRK10936.1"/>
    <property type="match status" value="1"/>
</dbReference>
<dbReference type="Pfam" id="PF13407">
    <property type="entry name" value="Peripla_BP_4"/>
    <property type="match status" value="1"/>
</dbReference>
<evidence type="ECO:0000256" key="4">
    <source>
        <dbReference type="SAM" id="SignalP"/>
    </source>
</evidence>
<sequence length="356" mass="37815">MGATYKQGLLAGAAALAALGFATAASAADWFPVKVYDASSGSNVEVDYVPLEKASKPWNICVLFPHMKDSFWVAVAYGIVEEAKRQNVNMTLYEAGGYENLPRQLSQFDDCLAGGADAIIVGAISEAGLAKKFEEGIAAGKPVISTVNPVSEAKTTAKMFVEFDTMGEQTGNYLREALGSEEAKVVTFPGPAGSGWAEAFNDGFKRAIAGADNIELLDEKFGDSGVAVQLALIQDALQAYPEMNVIWGTAPTAEAAIAAVAEVGREGEIMIMSSYENQAMLDALNRGDIMGFATQYPVLEGRVAIDMAVRALEGQPLMTFVKPIPDMIAKDSVDKIDMSLVLAPADWTPVYSVQAQ</sequence>
<dbReference type="AlphaFoldDB" id="A0A4R3M9V1"/>
<dbReference type="RefSeq" id="WP_132806724.1">
    <property type="nucleotide sequence ID" value="NZ_SMAK01000006.1"/>
</dbReference>
<dbReference type="GO" id="GO:0030313">
    <property type="term" value="C:cell envelope"/>
    <property type="evidence" value="ECO:0007669"/>
    <property type="project" value="UniProtKB-SubCell"/>
</dbReference>
<dbReference type="OrthoDB" id="9773673at2"/>
<comment type="subcellular location">
    <subcellularLocation>
        <location evidence="1">Cell envelope</location>
    </subcellularLocation>
</comment>
<evidence type="ECO:0000256" key="2">
    <source>
        <dbReference type="ARBA" id="ARBA00007639"/>
    </source>
</evidence>
<dbReference type="InterPro" id="IPR025997">
    <property type="entry name" value="SBP_2_dom"/>
</dbReference>
<accession>A0A4R3M9V1</accession>